<dbReference type="GO" id="GO:0006298">
    <property type="term" value="P:mismatch repair"/>
    <property type="evidence" value="ECO:0007669"/>
    <property type="project" value="InterPro"/>
</dbReference>
<dbReference type="EMBL" id="BEGY01000110">
    <property type="protein sequence ID" value="GAX83908.1"/>
    <property type="molecule type" value="Genomic_DNA"/>
</dbReference>
<accession>A0A250XLF8</accession>
<keyword evidence="3 9" id="KW-0547">Nucleotide-binding</keyword>
<dbReference type="Pfam" id="PF05190">
    <property type="entry name" value="MutS_IV"/>
    <property type="match status" value="1"/>
</dbReference>
<dbReference type="AlphaFoldDB" id="A0A250XLF8"/>
<evidence type="ECO:0000256" key="5">
    <source>
        <dbReference type="ARBA" id="ARBA00022840"/>
    </source>
</evidence>
<sequence>MSHEIEDVNEAKTSSKTIPDLIMDERTSGGFNAWFLSLSQDSGKVRFFDRKGFYTVHGDNAIFVARTFYKTTSVIRYYGSEGKRLDSGEEQSGQLASVALNRSLFENALKELLLEGSQHTVEMYEGTGCSWRLTKTASPGKLLQFEEELFKSSDGGSDMPTVMAVFSSFVQGQRTVGVGFADVSGRRLGACQFVDDDRLCSLEAVIIQLGVRECVLLQEAVHPAVTEITPSEPQTAADRVKLVDLLSRCGVMATERPKAFFSTKHLQTDLAKLVKSGTVEHHADVLERPLACSALAAVVAFSELLSDASKHQKFELVLYDPGRFMRLDASAQRALNVMASRQQESAPQNSATAFSLIGLMGRARTAMGKRRLKTWLKQPLVRVDDIKVRHNVVEAMVEDAEMRERLRDQHLRGLPDIERLVRRLEMRKLGLPELCQLYRASAILPLVEDVLRCHSGPHASLLKSRYADVLAVAHDGEHLTKFEELLEAAVDLDAIPEEYLICASYDQRLKSLKDQKSGVEEEVDRIAFEVAKDLGLELGKTIKLEWHRFSNTKSRCLRITQKEEKVVRAKLNAKYKTIESRKDGTKFTNRSLEKTAERLSAVLNQYEDLQRELVDQVVSVAQTFVEVWDGISSLIAELDVLVGFADLTVTAPCPYVRPTLLPAESGEITLVGSRHPCVEAQDGIEFIKNDCSLVRGDSWFQVITGPNMGGKSTFIRQVGVCILMAQVGCFVPCDSARISVRDAIFARVGAGDCQQKGVSTFMAEMLDTAAILKGATEKSLIIIDELGRGTSTSDGFGLAWAIAEQIMEHVGAPTLFATHFHELKTLQGRGGVRNQHVAAALDKASRRLTMLYQIRPGPCDESFGIQVAESANFPTSVVALAKQKLADLESAQGIHQSRKRKFSHAVEDDALVFLKALPAVLSDRGECAKALKEAQGLLDKVQQSRNMKSVS</sequence>
<evidence type="ECO:0000313" key="12">
    <source>
        <dbReference type="EMBL" id="GAX83908.1"/>
    </source>
</evidence>
<dbReference type="Pfam" id="PF00488">
    <property type="entry name" value="MutS_V"/>
    <property type="match status" value="1"/>
</dbReference>
<dbReference type="Gene3D" id="3.40.1170.10">
    <property type="entry name" value="DNA repair protein MutS, domain I"/>
    <property type="match status" value="1"/>
</dbReference>
<comment type="function">
    <text evidence="9">Component of the post-replicative DNA mismatch repair system (MMR).</text>
</comment>
<dbReference type="SMART" id="SM00534">
    <property type="entry name" value="MUTSac"/>
    <property type="match status" value="1"/>
</dbReference>
<dbReference type="PANTHER" id="PTHR11361:SF35">
    <property type="entry name" value="DNA MISMATCH REPAIR PROTEIN MSH2"/>
    <property type="match status" value="1"/>
</dbReference>
<dbReference type="InterPro" id="IPR000432">
    <property type="entry name" value="DNA_mismatch_repair_MutS_C"/>
</dbReference>
<evidence type="ECO:0000256" key="1">
    <source>
        <dbReference type="ARBA" id="ARBA00004123"/>
    </source>
</evidence>
<feature type="coiled-coil region" evidence="10">
    <location>
        <begin position="502"/>
        <end position="529"/>
    </location>
</feature>
<proteinExistence type="inferred from homology"/>
<dbReference type="Pfam" id="PF05192">
    <property type="entry name" value="MutS_III"/>
    <property type="match status" value="1"/>
</dbReference>
<keyword evidence="10" id="KW-0175">Coiled coil</keyword>
<dbReference type="OrthoDB" id="295033at2759"/>
<dbReference type="SMART" id="SM00533">
    <property type="entry name" value="MUTSd"/>
    <property type="match status" value="1"/>
</dbReference>
<dbReference type="Gene3D" id="1.10.1420.10">
    <property type="match status" value="2"/>
</dbReference>
<keyword evidence="7 9" id="KW-0234">DNA repair</keyword>
<dbReference type="InterPro" id="IPR045076">
    <property type="entry name" value="MutS"/>
</dbReference>
<keyword evidence="5" id="KW-0067">ATP-binding</keyword>
<name>A0A250XLF8_9CHLO</name>
<dbReference type="InterPro" id="IPR027417">
    <property type="entry name" value="P-loop_NTPase"/>
</dbReference>
<feature type="coiled-coil region" evidence="10">
    <location>
        <begin position="589"/>
        <end position="616"/>
    </location>
</feature>
<gene>
    <name evidence="12" type="ORF">CEUSTIGMA_g11332.t1</name>
</gene>
<keyword evidence="6 9" id="KW-0238">DNA-binding</keyword>
<dbReference type="Pfam" id="PF01624">
    <property type="entry name" value="MutS_I"/>
    <property type="match status" value="1"/>
</dbReference>
<comment type="similarity">
    <text evidence="2 9">Belongs to the DNA mismatch repair MutS family.</text>
</comment>
<evidence type="ECO:0000256" key="7">
    <source>
        <dbReference type="ARBA" id="ARBA00023204"/>
    </source>
</evidence>
<dbReference type="PROSITE" id="PS00486">
    <property type="entry name" value="DNA_MISMATCH_REPAIR_2"/>
    <property type="match status" value="1"/>
</dbReference>
<dbReference type="PANTHER" id="PTHR11361">
    <property type="entry name" value="DNA MISMATCH REPAIR PROTEIN MUTS FAMILY MEMBER"/>
    <property type="match status" value="1"/>
</dbReference>
<evidence type="ECO:0000313" key="13">
    <source>
        <dbReference type="Proteomes" id="UP000232323"/>
    </source>
</evidence>
<evidence type="ECO:0000256" key="4">
    <source>
        <dbReference type="ARBA" id="ARBA00022763"/>
    </source>
</evidence>
<evidence type="ECO:0000256" key="10">
    <source>
        <dbReference type="SAM" id="Coils"/>
    </source>
</evidence>
<dbReference type="STRING" id="1157962.A0A250XLF8"/>
<dbReference type="GO" id="GO:0032301">
    <property type="term" value="C:MutSalpha complex"/>
    <property type="evidence" value="ECO:0007669"/>
    <property type="project" value="TreeGrafter"/>
</dbReference>
<dbReference type="GO" id="GO:0140664">
    <property type="term" value="F:ATP-dependent DNA damage sensor activity"/>
    <property type="evidence" value="ECO:0007669"/>
    <property type="project" value="InterPro"/>
</dbReference>
<evidence type="ECO:0000256" key="8">
    <source>
        <dbReference type="ARBA" id="ARBA00023242"/>
    </source>
</evidence>
<dbReference type="InterPro" id="IPR007861">
    <property type="entry name" value="DNA_mismatch_repair_MutS_clamp"/>
</dbReference>
<evidence type="ECO:0000256" key="9">
    <source>
        <dbReference type="RuleBase" id="RU003756"/>
    </source>
</evidence>
<evidence type="ECO:0000259" key="11">
    <source>
        <dbReference type="PROSITE" id="PS00486"/>
    </source>
</evidence>
<keyword evidence="13" id="KW-1185">Reference proteome</keyword>
<evidence type="ECO:0000256" key="2">
    <source>
        <dbReference type="ARBA" id="ARBA00006271"/>
    </source>
</evidence>
<evidence type="ECO:0000256" key="6">
    <source>
        <dbReference type="ARBA" id="ARBA00023125"/>
    </source>
</evidence>
<dbReference type="InterPro" id="IPR011184">
    <property type="entry name" value="DNA_mismatch_repair_Msh2"/>
</dbReference>
<comment type="subcellular location">
    <subcellularLocation>
        <location evidence="1">Nucleus</location>
    </subcellularLocation>
</comment>
<dbReference type="GO" id="GO:0006312">
    <property type="term" value="P:mitotic recombination"/>
    <property type="evidence" value="ECO:0007669"/>
    <property type="project" value="TreeGrafter"/>
</dbReference>
<dbReference type="SUPFAM" id="SSF52540">
    <property type="entry name" value="P-loop containing nucleoside triphosphate hydrolases"/>
    <property type="match status" value="1"/>
</dbReference>
<dbReference type="Gene3D" id="3.40.50.300">
    <property type="entry name" value="P-loop containing nucleotide triphosphate hydrolases"/>
    <property type="match status" value="1"/>
</dbReference>
<protein>
    <recommendedName>
        <fullName evidence="11">DNA mismatch repair proteins mutS family domain-containing protein</fullName>
    </recommendedName>
</protein>
<dbReference type="Proteomes" id="UP000232323">
    <property type="component" value="Unassembled WGS sequence"/>
</dbReference>
<comment type="caution">
    <text evidence="12">The sequence shown here is derived from an EMBL/GenBank/DDBJ whole genome shotgun (WGS) entry which is preliminary data.</text>
</comment>
<dbReference type="InterPro" id="IPR036187">
    <property type="entry name" value="DNA_mismatch_repair_MutS_sf"/>
</dbReference>
<evidence type="ECO:0000256" key="3">
    <source>
        <dbReference type="ARBA" id="ARBA00022741"/>
    </source>
</evidence>
<dbReference type="GO" id="GO:0030983">
    <property type="term" value="F:mismatched DNA binding"/>
    <property type="evidence" value="ECO:0007669"/>
    <property type="project" value="InterPro"/>
</dbReference>
<feature type="domain" description="DNA mismatch repair proteins mutS family" evidence="11">
    <location>
        <begin position="779"/>
        <end position="795"/>
    </location>
</feature>
<dbReference type="FunFam" id="3.30.420.110:FF:000002">
    <property type="entry name" value="DNA mismatch repair protein"/>
    <property type="match status" value="1"/>
</dbReference>
<organism evidence="12 13">
    <name type="scientific">Chlamydomonas eustigma</name>
    <dbReference type="NCBI Taxonomy" id="1157962"/>
    <lineage>
        <taxon>Eukaryota</taxon>
        <taxon>Viridiplantae</taxon>
        <taxon>Chlorophyta</taxon>
        <taxon>core chlorophytes</taxon>
        <taxon>Chlorophyceae</taxon>
        <taxon>CS clade</taxon>
        <taxon>Chlamydomonadales</taxon>
        <taxon>Chlamydomonadaceae</taxon>
        <taxon>Chlamydomonas</taxon>
    </lineage>
</organism>
<dbReference type="InterPro" id="IPR036678">
    <property type="entry name" value="MutS_con_dom_sf"/>
</dbReference>
<dbReference type="Pfam" id="PF05188">
    <property type="entry name" value="MutS_II"/>
    <property type="match status" value="1"/>
</dbReference>
<reference evidence="12 13" key="1">
    <citation type="submission" date="2017-08" db="EMBL/GenBank/DDBJ databases">
        <title>Acidophilic green algal genome provides insights into adaptation to an acidic environment.</title>
        <authorList>
            <person name="Hirooka S."/>
            <person name="Hirose Y."/>
            <person name="Kanesaki Y."/>
            <person name="Higuchi S."/>
            <person name="Fujiwara T."/>
            <person name="Onuma R."/>
            <person name="Era A."/>
            <person name="Ohbayashi R."/>
            <person name="Uzuka A."/>
            <person name="Nozaki H."/>
            <person name="Yoshikawa H."/>
            <person name="Miyagishima S.Y."/>
        </authorList>
    </citation>
    <scope>NUCLEOTIDE SEQUENCE [LARGE SCALE GENOMIC DNA]</scope>
    <source>
        <strain evidence="12 13">NIES-2499</strain>
    </source>
</reference>
<keyword evidence="4 9" id="KW-0227">DNA damage</keyword>
<dbReference type="SUPFAM" id="SSF48334">
    <property type="entry name" value="DNA repair protein MutS, domain III"/>
    <property type="match status" value="1"/>
</dbReference>
<dbReference type="InterPro" id="IPR007696">
    <property type="entry name" value="DNA_mismatch_repair_MutS_core"/>
</dbReference>
<keyword evidence="8" id="KW-0539">Nucleus</keyword>
<dbReference type="GO" id="GO:0005524">
    <property type="term" value="F:ATP binding"/>
    <property type="evidence" value="ECO:0007669"/>
    <property type="project" value="UniProtKB-KW"/>
</dbReference>
<dbReference type="InterPro" id="IPR016151">
    <property type="entry name" value="DNA_mismatch_repair_MutS_N"/>
</dbReference>
<dbReference type="InterPro" id="IPR007695">
    <property type="entry name" value="DNA_mismatch_repair_MutS-lik_N"/>
</dbReference>
<dbReference type="PIRSF" id="PIRSF005813">
    <property type="entry name" value="MSH2"/>
    <property type="match status" value="1"/>
</dbReference>
<dbReference type="Gene3D" id="3.30.420.110">
    <property type="entry name" value="MutS, connector domain"/>
    <property type="match status" value="1"/>
</dbReference>
<dbReference type="InterPro" id="IPR007860">
    <property type="entry name" value="DNA_mmatch_repair_MutS_con_dom"/>
</dbReference>